<reference evidence="2 3" key="1">
    <citation type="submission" date="2023-07" db="EMBL/GenBank/DDBJ databases">
        <title>Novel species in genus Planococcus.</title>
        <authorList>
            <person name="Ning S."/>
        </authorList>
    </citation>
    <scope>NUCLEOTIDE SEQUENCE [LARGE SCALE GENOMIC DNA]</scope>
    <source>
        <strain evidence="2 3">N017</strain>
    </source>
</reference>
<organism evidence="2 3">
    <name type="scientific">Planococcus shenhongbingii</name>
    <dbReference type="NCBI Taxonomy" id="3058398"/>
    <lineage>
        <taxon>Bacteria</taxon>
        <taxon>Bacillati</taxon>
        <taxon>Bacillota</taxon>
        <taxon>Bacilli</taxon>
        <taxon>Bacillales</taxon>
        <taxon>Caryophanaceae</taxon>
        <taxon>Planococcus</taxon>
    </lineage>
</organism>
<evidence type="ECO:0000313" key="2">
    <source>
        <dbReference type="EMBL" id="MDN7246942.1"/>
    </source>
</evidence>
<protein>
    <recommendedName>
        <fullName evidence="4">DUF4293 family protein</fullName>
    </recommendedName>
</protein>
<feature type="transmembrane region" description="Helical" evidence="1">
    <location>
        <begin position="12"/>
        <end position="37"/>
    </location>
</feature>
<dbReference type="Proteomes" id="UP001172142">
    <property type="component" value="Unassembled WGS sequence"/>
</dbReference>
<evidence type="ECO:0000256" key="1">
    <source>
        <dbReference type="SAM" id="Phobius"/>
    </source>
</evidence>
<accession>A0ABT8NGC0</accession>
<evidence type="ECO:0008006" key="4">
    <source>
        <dbReference type="Google" id="ProtNLM"/>
    </source>
</evidence>
<keyword evidence="1" id="KW-0812">Transmembrane</keyword>
<sequence>MRKMISVRTACNVILFINVLSIAMHVLILVKILPAGFVWGGRLQNESQILAFEIISIFVQMVFMFIIALKAGYVLKGRFTKSVQVGIWLLFGIMVLNTAGNLASNSTFETIVMTPVTGMLAVLLFRLGMGMDNNLKAIKPELE</sequence>
<feature type="transmembrane region" description="Helical" evidence="1">
    <location>
        <begin position="49"/>
        <end position="73"/>
    </location>
</feature>
<comment type="caution">
    <text evidence="2">The sequence shown here is derived from an EMBL/GenBank/DDBJ whole genome shotgun (WGS) entry which is preliminary data.</text>
</comment>
<gene>
    <name evidence="2" type="ORF">QWY13_15785</name>
</gene>
<dbReference type="RefSeq" id="WP_301857287.1">
    <property type="nucleotide sequence ID" value="NZ_JAUJWU010000005.1"/>
</dbReference>
<keyword evidence="1" id="KW-1133">Transmembrane helix</keyword>
<evidence type="ECO:0000313" key="3">
    <source>
        <dbReference type="Proteomes" id="UP001172142"/>
    </source>
</evidence>
<feature type="transmembrane region" description="Helical" evidence="1">
    <location>
        <begin position="110"/>
        <end position="129"/>
    </location>
</feature>
<keyword evidence="3" id="KW-1185">Reference proteome</keyword>
<feature type="transmembrane region" description="Helical" evidence="1">
    <location>
        <begin position="85"/>
        <end position="104"/>
    </location>
</feature>
<name>A0ABT8NGC0_9BACL</name>
<keyword evidence="1" id="KW-0472">Membrane</keyword>
<dbReference type="EMBL" id="JAUJWU010000005">
    <property type="protein sequence ID" value="MDN7246942.1"/>
    <property type="molecule type" value="Genomic_DNA"/>
</dbReference>
<proteinExistence type="predicted"/>